<dbReference type="STRING" id="105696.A0A1Y2LQ99"/>
<accession>A0A1Y2LQ99</accession>
<keyword evidence="3" id="KW-1015">Disulfide bond</keyword>
<evidence type="ECO:0008006" key="7">
    <source>
        <dbReference type="Google" id="ProtNLM"/>
    </source>
</evidence>
<feature type="disulfide bond" evidence="3">
    <location>
        <begin position="391"/>
        <end position="399"/>
    </location>
</feature>
<gene>
    <name evidence="5" type="ORF">B5807_08086</name>
</gene>
<dbReference type="Gene3D" id="3.40.50.1240">
    <property type="entry name" value="Phosphoglycerate mutase-like"/>
    <property type="match status" value="1"/>
</dbReference>
<dbReference type="EMBL" id="KZ107852">
    <property type="protein sequence ID" value="OSS46133.1"/>
    <property type="molecule type" value="Genomic_DNA"/>
</dbReference>
<dbReference type="CDD" id="cd07061">
    <property type="entry name" value="HP_HAP_like"/>
    <property type="match status" value="1"/>
</dbReference>
<reference evidence="5 6" key="1">
    <citation type="journal article" date="2017" name="Genome Announc.">
        <title>Genome sequence of the saprophytic ascomycete Epicoccum nigrum ICMP 19927 strain isolated from New Zealand.</title>
        <authorList>
            <person name="Fokin M."/>
            <person name="Fleetwood D."/>
            <person name="Weir B.S."/>
            <person name="Villas-Boas S.G."/>
        </authorList>
    </citation>
    <scope>NUCLEOTIDE SEQUENCE [LARGE SCALE GENOMIC DNA]</scope>
    <source>
        <strain evidence="5 6">ICMP 19927</strain>
    </source>
</reference>
<dbReference type="SUPFAM" id="SSF53254">
    <property type="entry name" value="Phosphoglycerate mutase-like"/>
    <property type="match status" value="1"/>
</dbReference>
<dbReference type="Proteomes" id="UP000193240">
    <property type="component" value="Unassembled WGS sequence"/>
</dbReference>
<evidence type="ECO:0000313" key="6">
    <source>
        <dbReference type="Proteomes" id="UP000193240"/>
    </source>
</evidence>
<dbReference type="InterPro" id="IPR029033">
    <property type="entry name" value="His_PPase_superfam"/>
</dbReference>
<dbReference type="GO" id="GO:0003993">
    <property type="term" value="F:acid phosphatase activity"/>
    <property type="evidence" value="ECO:0007669"/>
    <property type="project" value="TreeGrafter"/>
</dbReference>
<evidence type="ECO:0000256" key="3">
    <source>
        <dbReference type="PIRSR" id="PIRSR000894-2"/>
    </source>
</evidence>
<evidence type="ECO:0000256" key="4">
    <source>
        <dbReference type="SAM" id="SignalP"/>
    </source>
</evidence>
<dbReference type="GO" id="GO:0009277">
    <property type="term" value="C:fungal-type cell wall"/>
    <property type="evidence" value="ECO:0007669"/>
    <property type="project" value="TreeGrafter"/>
</dbReference>
<dbReference type="OMA" id="FPWVNAS"/>
<dbReference type="PANTHER" id="PTHR20963">
    <property type="entry name" value="MULTIPLE INOSITOL POLYPHOSPHATE PHOSPHATASE-RELATED"/>
    <property type="match status" value="1"/>
</dbReference>
<organism evidence="5 6">
    <name type="scientific">Epicoccum nigrum</name>
    <name type="common">Soil fungus</name>
    <name type="synonym">Epicoccum purpurascens</name>
    <dbReference type="NCBI Taxonomy" id="105696"/>
    <lineage>
        <taxon>Eukaryota</taxon>
        <taxon>Fungi</taxon>
        <taxon>Dikarya</taxon>
        <taxon>Ascomycota</taxon>
        <taxon>Pezizomycotina</taxon>
        <taxon>Dothideomycetes</taxon>
        <taxon>Pleosporomycetidae</taxon>
        <taxon>Pleosporales</taxon>
        <taxon>Pleosporineae</taxon>
        <taxon>Didymellaceae</taxon>
        <taxon>Epicoccum</taxon>
    </lineage>
</organism>
<dbReference type="Pfam" id="PF00328">
    <property type="entry name" value="His_Phos_2"/>
    <property type="match status" value="1"/>
</dbReference>
<dbReference type="InterPro" id="IPR016274">
    <property type="entry name" value="Histidine_acid_Pase_euk"/>
</dbReference>
<evidence type="ECO:0000313" key="5">
    <source>
        <dbReference type="EMBL" id="OSS46133.1"/>
    </source>
</evidence>
<feature type="signal peptide" evidence="4">
    <location>
        <begin position="1"/>
        <end position="17"/>
    </location>
</feature>
<evidence type="ECO:0000256" key="1">
    <source>
        <dbReference type="ARBA" id="ARBA00022801"/>
    </source>
</evidence>
<feature type="disulfide bond" evidence="3">
    <location>
        <begin position="234"/>
        <end position="247"/>
    </location>
</feature>
<name>A0A1Y2LQ99_EPING</name>
<proteinExistence type="predicted"/>
<keyword evidence="2" id="KW-0325">Glycoprotein</keyword>
<feature type="chain" id="PRO_5012824690" description="Acid phosphatase" evidence="4">
    <location>
        <begin position="18"/>
        <end position="438"/>
    </location>
</feature>
<evidence type="ECO:0000256" key="2">
    <source>
        <dbReference type="ARBA" id="ARBA00023180"/>
    </source>
</evidence>
<keyword evidence="6" id="KW-1185">Reference proteome</keyword>
<feature type="disulfide bond" evidence="3">
    <location>
        <begin position="47"/>
        <end position="367"/>
    </location>
</feature>
<keyword evidence="1" id="KW-0378">Hydrolase</keyword>
<dbReference type="FunFam" id="3.40.50.1240:FF:000065">
    <property type="entry name" value="Similar to histidine acid phosphatase"/>
    <property type="match status" value="1"/>
</dbReference>
<dbReference type="AlphaFoldDB" id="A0A1Y2LQ99"/>
<dbReference type="InParanoid" id="A0A1Y2LQ99"/>
<protein>
    <recommendedName>
        <fullName evidence="7">Acid phosphatase</fullName>
    </recommendedName>
</protein>
<sequence length="438" mass="48939">MLSSTLLTLAVANAANAAYSFNPLDHLAGIAPYFEDPQSDPAPPQGCNVTRAAYLVRHAAIYANDFDYEEYIEPFTDKLGNMSVNWKEAGALDFLQKWKTPISEEELEDLTTVGRLESYKLGTQVHMRYPGFKTPKKVWTSTAERTELSAKSFIEGLVTQTNETERVSISEDKSEGADSLTPYKGCPKYSSSFGSKQSGEFQKVYTAPIIERFRNLAPAFNWTANDITGMQQLCGYETVIRGDSPFCSLELFSADEWLQFEYMNDIQYFYNTGYGNEISGAIGYPWLNATAQQLLAKNSTQDLYVSFTHRELPPTVAVALGIFNNTAWTGGNVNDTMPLKKQNYQRAWKSSRILPFLTNIAIERLECDSYGFPAGTYVRVLVNQDPQQLECAVGPGDSCSEGSFADFIQQKGERFGGYTEKCAPTEYNNSTDILTIYN</sequence>
<keyword evidence="4" id="KW-0732">Signal</keyword>
<dbReference type="PIRSF" id="PIRSF000894">
    <property type="entry name" value="Acid_phosphatase"/>
    <property type="match status" value="1"/>
</dbReference>
<dbReference type="PANTHER" id="PTHR20963:SF14">
    <property type="entry name" value="ACID PHOSPHATASE, PUTATIVE-RELATED"/>
    <property type="match status" value="1"/>
</dbReference>
<feature type="disulfide bond" evidence="3">
    <location>
        <begin position="186"/>
        <end position="422"/>
    </location>
</feature>
<dbReference type="InterPro" id="IPR000560">
    <property type="entry name" value="His_Pase_clade-2"/>
</dbReference>